<gene>
    <name evidence="2" type="ORF">OGAPHI_007311</name>
</gene>
<comment type="caution">
    <text evidence="2">The sequence shown here is derived from an EMBL/GenBank/DDBJ whole genome shotgun (WGS) entry which is preliminary data.</text>
</comment>
<dbReference type="AlphaFoldDB" id="A0A9P8SZ72"/>
<feature type="compositionally biased region" description="Low complexity" evidence="1">
    <location>
        <begin position="40"/>
        <end position="67"/>
    </location>
</feature>
<dbReference type="OrthoDB" id="3994118at2759"/>
<feature type="region of interest" description="Disordered" evidence="1">
    <location>
        <begin position="352"/>
        <end position="394"/>
    </location>
</feature>
<accession>A0A9P8SZ72</accession>
<feature type="compositionally biased region" description="Low complexity" evidence="1">
    <location>
        <begin position="278"/>
        <end position="288"/>
    </location>
</feature>
<feature type="compositionally biased region" description="Low complexity" evidence="1">
    <location>
        <begin position="356"/>
        <end position="372"/>
    </location>
</feature>
<dbReference type="EMBL" id="JAEUBE010000511">
    <property type="protein sequence ID" value="KAH3660106.1"/>
    <property type="molecule type" value="Genomic_DNA"/>
</dbReference>
<feature type="compositionally biased region" description="Low complexity" evidence="1">
    <location>
        <begin position="301"/>
        <end position="321"/>
    </location>
</feature>
<feature type="compositionally biased region" description="Basic residues" evidence="1">
    <location>
        <begin position="17"/>
        <end position="27"/>
    </location>
</feature>
<organism evidence="2 3">
    <name type="scientific">Ogataea philodendri</name>
    <dbReference type="NCBI Taxonomy" id="1378263"/>
    <lineage>
        <taxon>Eukaryota</taxon>
        <taxon>Fungi</taxon>
        <taxon>Dikarya</taxon>
        <taxon>Ascomycota</taxon>
        <taxon>Saccharomycotina</taxon>
        <taxon>Pichiomycetes</taxon>
        <taxon>Pichiales</taxon>
        <taxon>Pichiaceae</taxon>
        <taxon>Ogataea</taxon>
    </lineage>
</organism>
<sequence length="687" mass="75800">MSSPPSSPNQQHELKPPIRRGHRHRRSAAISGDFDVQEFGLLPPVLGKPVPGSSSSSLAVSLSGSPVKSPHSQSLNDDALFTNRPKIPLNTTPSSVHSDKFSGGDESKTRYFITEDTTFESGSGLPRALIDLDDVFTGSRQPAKKSTRTMSAPELESFHIPKHSLLHSPTKNDVAIAEGITEEDIEDGDQLLSKVPSETSDLSYSNSAKNTPLMAGIIMNDNCSSNSLNSLSSSNSLNTGGVLQKNMANFNTTSISSLRGKVRYQLYFNSQQKLNTQATSTPSSSATADSDRFGRRPILMPPSSCSSPSSALRAASKSRSPVRNSKLTTPQQKGPFQFEPIVYEIPKSFHRDSDYSKSMSMSENSTSYESPSVDVSKPEPSPIQQHKGSHTRSSSLFSVLSSKFHHRRKSSVLSTANNASIIEKTTDEIFGLSDRGHANDSTLLFDDQTLTEEVIGEPGPMVEVVEPKQALSSIPNHAHVNKHSKSKSTSFVNFTSYESKKASSNSYSGASRFFGWMMKSRKTFLDLLDRLVCLRGLVVVLAESVNARDPADQVHQPRNQLWELKVGENEAQIKNQLVRVANQFQADSISTMRISLFNLTSRTIRFFMFRSTIIKYTFDRFCTTDSSDLNLVANREFLITFWNMVKLSNSETSDSRLSSNPDSNLLYLSIHFKVVRWSYVTSGPETE</sequence>
<protein>
    <submittedName>
        <fullName evidence="2">Uncharacterized protein</fullName>
    </submittedName>
</protein>
<reference evidence="2" key="1">
    <citation type="journal article" date="2021" name="Open Biol.">
        <title>Shared evolutionary footprints suggest mitochondrial oxidative damage underlies multiple complex I losses in fungi.</title>
        <authorList>
            <person name="Schikora-Tamarit M.A."/>
            <person name="Marcet-Houben M."/>
            <person name="Nosek J."/>
            <person name="Gabaldon T."/>
        </authorList>
    </citation>
    <scope>NUCLEOTIDE SEQUENCE</scope>
    <source>
        <strain evidence="2">CBS6075</strain>
    </source>
</reference>
<dbReference type="GeneID" id="70239275"/>
<reference evidence="2" key="2">
    <citation type="submission" date="2021-01" db="EMBL/GenBank/DDBJ databases">
        <authorList>
            <person name="Schikora-Tamarit M.A."/>
        </authorList>
    </citation>
    <scope>NUCLEOTIDE SEQUENCE</scope>
    <source>
        <strain evidence="2">CBS6075</strain>
    </source>
</reference>
<dbReference type="Proteomes" id="UP000769157">
    <property type="component" value="Unassembled WGS sequence"/>
</dbReference>
<evidence type="ECO:0000256" key="1">
    <source>
        <dbReference type="SAM" id="MobiDB-lite"/>
    </source>
</evidence>
<dbReference type="RefSeq" id="XP_046057817.1">
    <property type="nucleotide sequence ID" value="XM_046208694.1"/>
</dbReference>
<evidence type="ECO:0000313" key="2">
    <source>
        <dbReference type="EMBL" id="KAH3660106.1"/>
    </source>
</evidence>
<proteinExistence type="predicted"/>
<feature type="compositionally biased region" description="Polar residues" evidence="1">
    <location>
        <begin position="322"/>
        <end position="334"/>
    </location>
</feature>
<name>A0A9P8SZ72_9ASCO</name>
<keyword evidence="3" id="KW-1185">Reference proteome</keyword>
<feature type="region of interest" description="Disordered" evidence="1">
    <location>
        <begin position="1"/>
        <end position="78"/>
    </location>
</feature>
<feature type="compositionally biased region" description="Polar residues" evidence="1">
    <location>
        <begin position="1"/>
        <end position="11"/>
    </location>
</feature>
<feature type="region of interest" description="Disordered" evidence="1">
    <location>
        <begin position="274"/>
        <end position="337"/>
    </location>
</feature>
<evidence type="ECO:0000313" key="3">
    <source>
        <dbReference type="Proteomes" id="UP000769157"/>
    </source>
</evidence>